<keyword evidence="8" id="KW-0057">Aromatic amino acid biosynthesis</keyword>
<evidence type="ECO:0000256" key="2">
    <source>
        <dbReference type="ARBA" id="ARBA00003924"/>
    </source>
</evidence>
<dbReference type="SUPFAM" id="SSF52304">
    <property type="entry name" value="Type II 3-dehydroquinate dehydratase"/>
    <property type="match status" value="1"/>
</dbReference>
<dbReference type="AlphaFoldDB" id="A0A9Q6LJE1"/>
<evidence type="ECO:0000256" key="4">
    <source>
        <dbReference type="ARBA" id="ARBA00011037"/>
    </source>
</evidence>
<evidence type="ECO:0000256" key="3">
    <source>
        <dbReference type="ARBA" id="ARBA00004902"/>
    </source>
</evidence>
<feature type="binding site" evidence="8">
    <location>
        <begin position="109"/>
        <end position="110"/>
    </location>
    <ligand>
        <name>substrate</name>
    </ligand>
</feature>
<feature type="binding site" evidence="8">
    <location>
        <position position="88"/>
    </location>
    <ligand>
        <name>substrate</name>
    </ligand>
</feature>
<dbReference type="Proteomes" id="UP000422232">
    <property type="component" value="Chromosome"/>
</dbReference>
<name>A0A9Q6LJE1_PISSA</name>
<dbReference type="Pfam" id="PF01220">
    <property type="entry name" value="DHquinase_II"/>
    <property type="match status" value="1"/>
</dbReference>
<proteinExistence type="inferred from homology"/>
<dbReference type="GO" id="GO:0009423">
    <property type="term" value="P:chorismate biosynthetic process"/>
    <property type="evidence" value="ECO:0007669"/>
    <property type="project" value="UniProtKB-UniRule"/>
</dbReference>
<dbReference type="EMBL" id="CP038908">
    <property type="protein sequence ID" value="QGO04358.1"/>
    <property type="molecule type" value="Genomic_DNA"/>
</dbReference>
<feature type="binding site" evidence="8">
    <location>
        <position position="119"/>
    </location>
    <ligand>
        <name>substrate</name>
    </ligand>
</feature>
<sequence length="156" mass="17353">MKTINMFKIQVLHGPNLNLLGLREPDQYGLMNLTELDAELARRAGVAGVALESFQSNVEHELLGMIHQMAHKDHIVDFIIFNPAAFTHTSIALRDALTAVQIPFIEVHLSNVHAREKFRQHSYFSDIAQGVITGLGAHSYFCALEAAIAYCQQAKV</sequence>
<evidence type="ECO:0000256" key="8">
    <source>
        <dbReference type="HAMAP-Rule" id="MF_00169"/>
    </source>
</evidence>
<keyword evidence="10" id="KW-1185">Reference proteome</keyword>
<dbReference type="CDD" id="cd00466">
    <property type="entry name" value="DHQase_II"/>
    <property type="match status" value="1"/>
</dbReference>
<reference evidence="9 10" key="1">
    <citation type="submission" date="2019-04" db="EMBL/GenBank/DDBJ databases">
        <title>Complete genome sequencing of Piscirickettsia salmonis strain Psal-009.</title>
        <authorList>
            <person name="Schober I."/>
            <person name="Bunk B."/>
            <person name="Sproer C."/>
            <person name="Carril G.P."/>
            <person name="Riedel T."/>
            <person name="Flores-Herrera P.A."/>
            <person name="Nourdin-Galindo G."/>
            <person name="Marshall S.H."/>
            <person name="Overmann J."/>
        </authorList>
    </citation>
    <scope>NUCLEOTIDE SEQUENCE [LARGE SCALE GENOMIC DNA]</scope>
    <source>
        <strain evidence="9 10">Psal-009</strain>
    </source>
</reference>
<dbReference type="PANTHER" id="PTHR21272">
    <property type="entry name" value="CATABOLIC 3-DEHYDROQUINASE"/>
    <property type="match status" value="1"/>
</dbReference>
<dbReference type="GO" id="GO:0019631">
    <property type="term" value="P:quinate catabolic process"/>
    <property type="evidence" value="ECO:0007669"/>
    <property type="project" value="TreeGrafter"/>
</dbReference>
<feature type="binding site" evidence="8">
    <location>
        <position position="82"/>
    </location>
    <ligand>
        <name>substrate</name>
    </ligand>
</feature>
<dbReference type="HAMAP" id="MF_00169">
    <property type="entry name" value="AroQ"/>
    <property type="match status" value="1"/>
</dbReference>
<dbReference type="GO" id="GO:0003855">
    <property type="term" value="F:3-dehydroquinate dehydratase activity"/>
    <property type="evidence" value="ECO:0007669"/>
    <property type="project" value="UniProtKB-UniRule"/>
</dbReference>
<evidence type="ECO:0000313" key="10">
    <source>
        <dbReference type="Proteomes" id="UP000422232"/>
    </source>
</evidence>
<gene>
    <name evidence="8 9" type="primary">aroQ</name>
    <name evidence="9" type="ORF">Psal009_00218</name>
</gene>
<comment type="similarity">
    <text evidence="4 8">Belongs to the type-II 3-dehydroquinase family.</text>
</comment>
<feature type="active site" description="Proton acceptor" evidence="8">
    <location>
        <position position="28"/>
    </location>
</feature>
<dbReference type="GO" id="GO:0008652">
    <property type="term" value="P:amino acid biosynthetic process"/>
    <property type="evidence" value="ECO:0007669"/>
    <property type="project" value="UniProtKB-KW"/>
</dbReference>
<dbReference type="NCBIfam" id="NF003805">
    <property type="entry name" value="PRK05395.1-2"/>
    <property type="match status" value="1"/>
</dbReference>
<dbReference type="Gene3D" id="3.40.50.9100">
    <property type="entry name" value="Dehydroquinase, class II"/>
    <property type="match status" value="1"/>
</dbReference>
<organism evidence="9 10">
    <name type="scientific">Piscirickettsia salmonis</name>
    <dbReference type="NCBI Taxonomy" id="1238"/>
    <lineage>
        <taxon>Bacteria</taxon>
        <taxon>Pseudomonadati</taxon>
        <taxon>Pseudomonadota</taxon>
        <taxon>Gammaproteobacteria</taxon>
        <taxon>Thiotrichales</taxon>
        <taxon>Piscirickettsiaceae</taxon>
        <taxon>Piscirickettsia</taxon>
    </lineage>
</organism>
<keyword evidence="8" id="KW-0028">Amino-acid biosynthesis</keyword>
<feature type="site" description="Transition state stabilizer" evidence="8">
    <location>
        <position position="23"/>
    </location>
</feature>
<protein>
    <recommendedName>
        <fullName evidence="6 8">3-dehydroquinate dehydratase</fullName>
        <shortName evidence="8">3-dehydroquinase</shortName>
        <ecNumber evidence="6 8">4.2.1.10</ecNumber>
    </recommendedName>
    <alternativeName>
        <fullName evidence="8">Type II DHQase</fullName>
    </alternativeName>
</protein>
<dbReference type="PIRSF" id="PIRSF001399">
    <property type="entry name" value="DHquinase_II"/>
    <property type="match status" value="1"/>
</dbReference>
<comment type="function">
    <text evidence="2 8">Catalyzes a trans-dehydration via an enolate intermediate.</text>
</comment>
<keyword evidence="7 8" id="KW-0456">Lyase</keyword>
<feature type="binding site" evidence="8">
    <location>
        <position position="95"/>
    </location>
    <ligand>
        <name>substrate</name>
    </ligand>
</feature>
<dbReference type="GO" id="GO:0009073">
    <property type="term" value="P:aromatic amino acid family biosynthetic process"/>
    <property type="evidence" value="ECO:0007669"/>
    <property type="project" value="UniProtKB-KW"/>
</dbReference>
<dbReference type="NCBIfam" id="NF003807">
    <property type="entry name" value="PRK05395.1-4"/>
    <property type="match status" value="1"/>
</dbReference>
<dbReference type="InterPro" id="IPR036441">
    <property type="entry name" value="DHquinase_II_sf"/>
</dbReference>
<comment type="catalytic activity">
    <reaction evidence="1 8">
        <text>3-dehydroquinate = 3-dehydroshikimate + H2O</text>
        <dbReference type="Rhea" id="RHEA:21096"/>
        <dbReference type="ChEBI" id="CHEBI:15377"/>
        <dbReference type="ChEBI" id="CHEBI:16630"/>
        <dbReference type="ChEBI" id="CHEBI:32364"/>
        <dbReference type="EC" id="4.2.1.10"/>
    </reaction>
</comment>
<evidence type="ECO:0000256" key="7">
    <source>
        <dbReference type="ARBA" id="ARBA00023239"/>
    </source>
</evidence>
<dbReference type="NCBIfam" id="TIGR01088">
    <property type="entry name" value="aroQ"/>
    <property type="match status" value="1"/>
</dbReference>
<comment type="subunit">
    <text evidence="5 8">Homododecamer.</text>
</comment>
<comment type="pathway">
    <text evidence="3 8">Metabolic intermediate biosynthesis; chorismate biosynthesis; chorismate from D-erythrose 4-phosphate and phosphoenolpyruvate: step 3/7.</text>
</comment>
<dbReference type="InterPro" id="IPR001874">
    <property type="entry name" value="DHquinase_II"/>
</dbReference>
<evidence type="ECO:0000256" key="6">
    <source>
        <dbReference type="ARBA" id="ARBA00012060"/>
    </source>
</evidence>
<dbReference type="NCBIfam" id="NF003804">
    <property type="entry name" value="PRK05395.1-1"/>
    <property type="match status" value="1"/>
</dbReference>
<evidence type="ECO:0000256" key="5">
    <source>
        <dbReference type="ARBA" id="ARBA00011193"/>
    </source>
</evidence>
<accession>A0A9Q6LJE1</accession>
<dbReference type="EC" id="4.2.1.10" evidence="6 8"/>
<dbReference type="PROSITE" id="PS01029">
    <property type="entry name" value="DEHYDROQUINASE_II"/>
    <property type="match status" value="1"/>
</dbReference>
<evidence type="ECO:0000256" key="1">
    <source>
        <dbReference type="ARBA" id="ARBA00001864"/>
    </source>
</evidence>
<dbReference type="InterPro" id="IPR018509">
    <property type="entry name" value="DHquinase_II_CS"/>
</dbReference>
<evidence type="ECO:0000313" key="9">
    <source>
        <dbReference type="EMBL" id="QGO04358.1"/>
    </source>
</evidence>
<dbReference type="PANTHER" id="PTHR21272:SF3">
    <property type="entry name" value="CATABOLIC 3-DEHYDROQUINASE"/>
    <property type="match status" value="1"/>
</dbReference>
<feature type="active site" description="Proton donor" evidence="8">
    <location>
        <position position="108"/>
    </location>
</feature>